<evidence type="ECO:0000313" key="7">
    <source>
        <dbReference type="EMBL" id="GCB74065.1"/>
    </source>
</evidence>
<evidence type="ECO:0000256" key="4">
    <source>
        <dbReference type="ARBA" id="ARBA00023180"/>
    </source>
</evidence>
<dbReference type="PANTHER" id="PTHR45712:SF31">
    <property type="entry name" value="PODOCAN"/>
    <property type="match status" value="1"/>
</dbReference>
<dbReference type="Gene3D" id="3.80.10.10">
    <property type="entry name" value="Ribonuclease Inhibitor"/>
    <property type="match status" value="2"/>
</dbReference>
<feature type="compositionally biased region" description="Polar residues" evidence="5">
    <location>
        <begin position="217"/>
        <end position="235"/>
    </location>
</feature>
<keyword evidence="3" id="KW-0677">Repeat</keyword>
<reference evidence="7 8" key="1">
    <citation type="journal article" date="2018" name="Nat. Ecol. Evol.">
        <title>Shark genomes provide insights into elasmobranch evolution and the origin of vertebrates.</title>
        <authorList>
            <person name="Hara Y"/>
            <person name="Yamaguchi K"/>
            <person name="Onimaru K"/>
            <person name="Kadota M"/>
            <person name="Koyanagi M"/>
            <person name="Keeley SD"/>
            <person name="Tatsumi K"/>
            <person name="Tanaka K"/>
            <person name="Motone F"/>
            <person name="Kageyama Y"/>
            <person name="Nozu R"/>
            <person name="Adachi N"/>
            <person name="Nishimura O"/>
            <person name="Nakagawa R"/>
            <person name="Tanegashima C"/>
            <person name="Kiyatake I"/>
            <person name="Matsumoto R"/>
            <person name="Murakumo K"/>
            <person name="Nishida K"/>
            <person name="Terakita A"/>
            <person name="Kuratani S"/>
            <person name="Sato K"/>
            <person name="Hyodo S Kuraku.S."/>
        </authorList>
    </citation>
    <scope>NUCLEOTIDE SEQUENCE [LARGE SCALE GENOMIC DNA]</scope>
</reference>
<evidence type="ECO:0000256" key="3">
    <source>
        <dbReference type="ARBA" id="ARBA00022737"/>
    </source>
</evidence>
<dbReference type="Pfam" id="PF00560">
    <property type="entry name" value="LRR_1"/>
    <property type="match status" value="1"/>
</dbReference>
<dbReference type="SMART" id="SM00365">
    <property type="entry name" value="LRR_SD22"/>
    <property type="match status" value="5"/>
</dbReference>
<dbReference type="InterPro" id="IPR032675">
    <property type="entry name" value="LRR_dom_sf"/>
</dbReference>
<dbReference type="SMART" id="SM00013">
    <property type="entry name" value="LRRNT"/>
    <property type="match status" value="1"/>
</dbReference>
<dbReference type="PRINTS" id="PR00019">
    <property type="entry name" value="LEURICHRPT"/>
</dbReference>
<feature type="region of interest" description="Disordered" evidence="5">
    <location>
        <begin position="266"/>
        <end position="329"/>
    </location>
</feature>
<dbReference type="AlphaFoldDB" id="A0A401PLT6"/>
<evidence type="ECO:0000256" key="5">
    <source>
        <dbReference type="SAM" id="MobiDB-lite"/>
    </source>
</evidence>
<gene>
    <name evidence="7" type="ORF">scyTo_0003149</name>
</gene>
<keyword evidence="4" id="KW-0325">Glycoprotein</keyword>
<evidence type="ECO:0000259" key="6">
    <source>
        <dbReference type="SMART" id="SM00013"/>
    </source>
</evidence>
<dbReference type="PANTHER" id="PTHR45712">
    <property type="entry name" value="AGAP008170-PA"/>
    <property type="match status" value="1"/>
</dbReference>
<feature type="non-terminal residue" evidence="7">
    <location>
        <position position="1"/>
    </location>
</feature>
<keyword evidence="8" id="KW-1185">Reference proteome</keyword>
<feature type="domain" description="LRRNT" evidence="6">
    <location>
        <begin position="340"/>
        <end position="372"/>
    </location>
</feature>
<feature type="compositionally biased region" description="Basic residues" evidence="5">
    <location>
        <begin position="275"/>
        <end position="295"/>
    </location>
</feature>
<dbReference type="Pfam" id="PF13855">
    <property type="entry name" value="LRR_8"/>
    <property type="match status" value="3"/>
</dbReference>
<dbReference type="Proteomes" id="UP000288216">
    <property type="component" value="Unassembled WGS sequence"/>
</dbReference>
<accession>A0A401PLT6</accession>
<keyword evidence="2" id="KW-0732">Signal</keyword>
<dbReference type="EMBL" id="BFAA01000841">
    <property type="protein sequence ID" value="GCB74065.1"/>
    <property type="molecule type" value="Genomic_DNA"/>
</dbReference>
<name>A0A401PLT6_SCYTO</name>
<sequence length="711" mass="79624">PIHQHLTSTVIQSFRWSQGCRQRESQNKMKNDKGQMKSFAGTLMWASLLLQSSATDSQNTTESRQIEVQIVRTILMSAQALENVTRLQEANGANFQVSDITTVAVATNVTEHVAPVFGNKIGNGRIPEAPMFSSLNQIPNLSHLSNTTIATFLLHNISVTLRPFSTLTMNVSTAQASIKSETNQVQKLAVNKSLKPAQQPITVNQDVRLASNSSLYFSNSTTGSKSPQGKISTPKSARKKAGASSIPKLLRNGTITAHQGLVRGKNITNIIAKPPKQHKVTKLTKKHQKSQKPRSSKLSIKKPEARVKPKKRQKVKTKKNTNTGERKVKQTPVPYFEDNYCPPQCACYGRIVQCSDKGLNKIPYGIPFNTRNLFLMNNKIDLIPLDLLNEYMLLEFLVLNNNMLTDIGVEGTLEGMQKLTRLYMDQNNLSSVPANLPHSLEELMLNSNNISMISSNVLANCKNLKIISLNNNKIKDESIPPGAFKPVHNLQIIKMNDNLLTAVPVNLSTSLRELHLEGNQVRKISDKVFTNSSALIYLSLHDNQLNNKGIREKAFQHMSKLEYLDLSKNSLTAIPKLLPRSLKKLILQTNGITLIGKDAFPNMLNLEEIYLSHNQVSLVAFGAFRGLAGLRCLDLSHNRLLYVPRQLPSTLQYLYLHNNQIVDIPKDSLCGHQWGKSRLILVRLEKNNFDLRQMDARALRCLRGYQVIHFE</sequence>
<comment type="caution">
    <text evidence="7">The sequence shown here is derived from an EMBL/GenBank/DDBJ whole genome shotgun (WGS) entry which is preliminary data.</text>
</comment>
<protein>
    <recommendedName>
        <fullName evidence="6">LRRNT domain-containing protein</fullName>
    </recommendedName>
</protein>
<dbReference type="GO" id="GO:0005615">
    <property type="term" value="C:extracellular space"/>
    <property type="evidence" value="ECO:0007669"/>
    <property type="project" value="TreeGrafter"/>
</dbReference>
<dbReference type="InterPro" id="IPR003591">
    <property type="entry name" value="Leu-rich_rpt_typical-subtyp"/>
</dbReference>
<evidence type="ECO:0000256" key="2">
    <source>
        <dbReference type="ARBA" id="ARBA00022729"/>
    </source>
</evidence>
<evidence type="ECO:0000256" key="1">
    <source>
        <dbReference type="ARBA" id="ARBA00022614"/>
    </source>
</evidence>
<dbReference type="OMA" id="DAFCWAR"/>
<dbReference type="SMART" id="SM00364">
    <property type="entry name" value="LRR_BAC"/>
    <property type="match status" value="6"/>
</dbReference>
<dbReference type="InterPro" id="IPR001611">
    <property type="entry name" value="Leu-rich_rpt"/>
</dbReference>
<dbReference type="Pfam" id="PF01462">
    <property type="entry name" value="LRRNT"/>
    <property type="match status" value="1"/>
</dbReference>
<dbReference type="FunFam" id="3.80.10.10:FF:000770">
    <property type="entry name" value="Uncharacterized protein"/>
    <property type="match status" value="1"/>
</dbReference>
<dbReference type="PROSITE" id="PS51450">
    <property type="entry name" value="LRR"/>
    <property type="match status" value="2"/>
</dbReference>
<feature type="region of interest" description="Disordered" evidence="5">
    <location>
        <begin position="217"/>
        <end position="251"/>
    </location>
</feature>
<dbReference type="InterPro" id="IPR050333">
    <property type="entry name" value="SLRP"/>
</dbReference>
<proteinExistence type="predicted"/>
<dbReference type="InterPro" id="IPR000372">
    <property type="entry name" value="LRRNT"/>
</dbReference>
<evidence type="ECO:0000313" key="8">
    <source>
        <dbReference type="Proteomes" id="UP000288216"/>
    </source>
</evidence>
<feature type="compositionally biased region" description="Basic residues" evidence="5">
    <location>
        <begin position="308"/>
        <end position="319"/>
    </location>
</feature>
<dbReference type="SUPFAM" id="SSF52058">
    <property type="entry name" value="L domain-like"/>
    <property type="match status" value="1"/>
</dbReference>
<dbReference type="SMART" id="SM00369">
    <property type="entry name" value="LRR_TYP"/>
    <property type="match status" value="10"/>
</dbReference>
<organism evidence="7 8">
    <name type="scientific">Scyliorhinus torazame</name>
    <name type="common">Cloudy catshark</name>
    <name type="synonym">Catulus torazame</name>
    <dbReference type="NCBI Taxonomy" id="75743"/>
    <lineage>
        <taxon>Eukaryota</taxon>
        <taxon>Metazoa</taxon>
        <taxon>Chordata</taxon>
        <taxon>Craniata</taxon>
        <taxon>Vertebrata</taxon>
        <taxon>Chondrichthyes</taxon>
        <taxon>Elasmobranchii</taxon>
        <taxon>Galeomorphii</taxon>
        <taxon>Galeoidea</taxon>
        <taxon>Carcharhiniformes</taxon>
        <taxon>Scyliorhinidae</taxon>
        <taxon>Scyliorhinus</taxon>
    </lineage>
</organism>
<dbReference type="OrthoDB" id="676979at2759"/>
<keyword evidence="1" id="KW-0433">Leucine-rich repeat</keyword>
<dbReference type="STRING" id="75743.A0A401PLT6"/>